<dbReference type="PROSITE" id="PS51340">
    <property type="entry name" value="MOSC"/>
    <property type="match status" value="1"/>
</dbReference>
<dbReference type="InterPro" id="IPR005303">
    <property type="entry name" value="MOCOS_middle"/>
</dbReference>
<dbReference type="SUPFAM" id="SSF141673">
    <property type="entry name" value="MOSC N-terminal domain-like"/>
    <property type="match status" value="1"/>
</dbReference>
<dbReference type="EMBL" id="FR746099">
    <property type="protein sequence ID" value="CCC40338.1"/>
    <property type="molecule type" value="Genomic_DNA"/>
</dbReference>
<dbReference type="OrthoDB" id="211216at2157"/>
<dbReference type="HOGENOM" id="CLU_1080164_0_0_2"/>
<dbReference type="Proteomes" id="UP000007954">
    <property type="component" value="Chromosome"/>
</dbReference>
<dbReference type="GO" id="GO:0030170">
    <property type="term" value="F:pyridoxal phosphate binding"/>
    <property type="evidence" value="ECO:0007669"/>
    <property type="project" value="InterPro"/>
</dbReference>
<dbReference type="InterPro" id="IPR011037">
    <property type="entry name" value="Pyrv_Knase-like_insert_dom_sf"/>
</dbReference>
<dbReference type="KEGG" id="hwc:Hqrw_2491"/>
<organism evidence="2 3">
    <name type="scientific">Haloquadratum walsbyi (strain DSM 16854 / JCM 12705 / C23)</name>
    <dbReference type="NCBI Taxonomy" id="768065"/>
    <lineage>
        <taxon>Archaea</taxon>
        <taxon>Methanobacteriati</taxon>
        <taxon>Methanobacteriota</taxon>
        <taxon>Stenosarchaea group</taxon>
        <taxon>Halobacteria</taxon>
        <taxon>Halobacteriales</taxon>
        <taxon>Haloferacaceae</taxon>
        <taxon>Haloquadratum</taxon>
    </lineage>
</organism>
<dbReference type="GeneID" id="12447202"/>
<dbReference type="InterPro" id="IPR005302">
    <property type="entry name" value="MoCF_Sase_C"/>
</dbReference>
<proteinExistence type="predicted"/>
<reference evidence="2 3" key="1">
    <citation type="journal article" date="2011" name="PLoS ONE">
        <title>Haloquadratum walsbyi: limited diversity in a global pond.</title>
        <authorList>
            <person name="Dyall-Smith M."/>
            <person name="Pfeiffer F."/>
            <person name="Klee K."/>
            <person name="Palm P."/>
            <person name="Gross K."/>
            <person name="Schuster S.C."/>
            <person name="Rampp M."/>
            <person name="Oesterhelt D."/>
        </authorList>
    </citation>
    <scope>NUCLEOTIDE SEQUENCE [LARGE SCALE GENOMIC DNA]</scope>
    <source>
        <strain evidence="3">DSM 16854 / JCM 12705 / C23</strain>
    </source>
</reference>
<dbReference type="GO" id="GO:0030151">
    <property type="term" value="F:molybdenum ion binding"/>
    <property type="evidence" value="ECO:0007669"/>
    <property type="project" value="InterPro"/>
</dbReference>
<feature type="domain" description="MOSC" evidence="1">
    <location>
        <begin position="88"/>
        <end position="263"/>
    </location>
</feature>
<accession>G0LIT6</accession>
<name>G0LIT6_HALWC</name>
<dbReference type="Pfam" id="PF03473">
    <property type="entry name" value="MOSC"/>
    <property type="match status" value="1"/>
</dbReference>
<dbReference type="Pfam" id="PF03476">
    <property type="entry name" value="MOSC_N"/>
    <property type="match status" value="1"/>
</dbReference>
<dbReference type="RefSeq" id="WP_014555984.1">
    <property type="nucleotide sequence ID" value="NC_017459.1"/>
</dbReference>
<dbReference type="GO" id="GO:0003824">
    <property type="term" value="F:catalytic activity"/>
    <property type="evidence" value="ECO:0007669"/>
    <property type="project" value="InterPro"/>
</dbReference>
<evidence type="ECO:0000259" key="1">
    <source>
        <dbReference type="PROSITE" id="PS51340"/>
    </source>
</evidence>
<dbReference type="AlphaFoldDB" id="G0LIT6"/>
<gene>
    <name evidence="2" type="ordered locus">Hqrw_2491</name>
</gene>
<evidence type="ECO:0000313" key="3">
    <source>
        <dbReference type="Proteomes" id="UP000007954"/>
    </source>
</evidence>
<sequence length="265" mass="29805">MPTLSQILTYPVKALDPSTRDRVSITNIGGLSGDRAYAMKDADGKYIHGKRTPAVHRLHTTCDLDSQWFKIRVHGTDQTYEFQLDTDREALESWLSEYFGLNVILAVEPGGGQTDNVIFTTDGKAGPTVISEATIHEVASWYDGICPEQMQQRLRPNLVVSDVPPFWEDRLITDSDYRLQIGDVRLTGAEPIPRCIVPARHPHTGMEYDGFRETFVQKRAETLRAWVDPDDLDENLFSLMIGTEIPESERDGELAVGETVQIVSR</sequence>
<protein>
    <submittedName>
        <fullName evidence="2">MOSC domain protein</fullName>
    </submittedName>
</protein>
<evidence type="ECO:0000313" key="2">
    <source>
        <dbReference type="EMBL" id="CCC40338.1"/>
    </source>
</evidence>
<dbReference type="SUPFAM" id="SSF50800">
    <property type="entry name" value="PK beta-barrel domain-like"/>
    <property type="match status" value="1"/>
</dbReference>